<feature type="compositionally biased region" description="Polar residues" evidence="3">
    <location>
        <begin position="335"/>
        <end position="367"/>
    </location>
</feature>
<dbReference type="GO" id="GO:0007283">
    <property type="term" value="P:spermatogenesis"/>
    <property type="evidence" value="ECO:0007669"/>
    <property type="project" value="InterPro"/>
</dbReference>
<dbReference type="PANTHER" id="PTHR16435">
    <property type="entry name" value="SPERMATOGENESIS-ASSOCIATED PROTEIN 6 SPATA6"/>
    <property type="match status" value="1"/>
</dbReference>
<dbReference type="Pfam" id="PF14909">
    <property type="entry name" value="SPATA6"/>
    <property type="match status" value="1"/>
</dbReference>
<accession>A0A8C1C0Q2</accession>
<comment type="similarity">
    <text evidence="1">Belongs to the SPATA6 family.</text>
</comment>
<proteinExistence type="inferred from homology"/>
<organism evidence="5 6">
    <name type="scientific">Cyprinus carpio carpio</name>
    <dbReference type="NCBI Taxonomy" id="630221"/>
    <lineage>
        <taxon>Eukaryota</taxon>
        <taxon>Metazoa</taxon>
        <taxon>Chordata</taxon>
        <taxon>Craniata</taxon>
        <taxon>Vertebrata</taxon>
        <taxon>Euteleostomi</taxon>
        <taxon>Actinopterygii</taxon>
        <taxon>Neopterygii</taxon>
        <taxon>Teleostei</taxon>
        <taxon>Ostariophysi</taxon>
        <taxon>Cypriniformes</taxon>
        <taxon>Cyprinidae</taxon>
        <taxon>Cyprininae</taxon>
        <taxon>Cyprinus</taxon>
    </lineage>
</organism>
<dbReference type="GO" id="GO:0032027">
    <property type="term" value="F:myosin light chain binding"/>
    <property type="evidence" value="ECO:0007669"/>
    <property type="project" value="InterPro"/>
</dbReference>
<keyword evidence="6" id="KW-1185">Reference proteome</keyword>
<protein>
    <submittedName>
        <fullName evidence="5">Spermatogenesis associated 6</fullName>
    </submittedName>
</protein>
<dbReference type="PANTHER" id="PTHR16435:SF3">
    <property type="entry name" value="SPERMATOGENESIS-ASSOCIATED PROTEIN 6"/>
    <property type="match status" value="1"/>
</dbReference>
<evidence type="ECO:0000256" key="1">
    <source>
        <dbReference type="ARBA" id="ARBA00006215"/>
    </source>
</evidence>
<feature type="region of interest" description="Disordered" evidence="3">
    <location>
        <begin position="244"/>
        <end position="295"/>
    </location>
</feature>
<dbReference type="GeneTree" id="ENSGT00530000063821"/>
<dbReference type="GO" id="GO:0120212">
    <property type="term" value="C:sperm head-tail coupling apparatus"/>
    <property type="evidence" value="ECO:0007669"/>
    <property type="project" value="InterPro"/>
</dbReference>
<name>A0A8C1C0Q2_CYPCA</name>
<evidence type="ECO:0000313" key="5">
    <source>
        <dbReference type="Ensembl" id="ENSCCRP00000040201.2"/>
    </source>
</evidence>
<feature type="compositionally biased region" description="Polar residues" evidence="3">
    <location>
        <begin position="386"/>
        <end position="411"/>
    </location>
</feature>
<evidence type="ECO:0000256" key="2">
    <source>
        <dbReference type="ARBA" id="ARBA00022553"/>
    </source>
</evidence>
<evidence type="ECO:0000259" key="4">
    <source>
        <dbReference type="Pfam" id="PF14909"/>
    </source>
</evidence>
<dbReference type="AlphaFoldDB" id="A0A8C1C0Q2"/>
<sequence length="542" mass="60150">MKASSQDTLTALSMDHPPVIKETMLEMGRLKVTENPMESGITEHTENREYCTVPHFKAEDAWAVVIATKFKDMGGLTPSKKPSASQMGQKALKCTIELYIQSITCPGVVLPSQEDIYVSVRIMGQYQKSKCVPPVFPLLLHEKIVFVKTFVGAVDPAAVAEHLENDTTSLELIQLIPPEGEILATFEEDTREFLYPGSCLTPRSPGPEREILMKRSISFPGISPKVEFSTTSIIEECDVKHGQPATSSCGRSSAKPCSVRTCPADSKKKKPDTAPSCGYEKPTVSSQSRAPSPYTHRKMCQLSEEARQRLSNLKLGPYTFKKETVPQAPFVVPRSPNTSLMESSMCLTSQSSTKRSPLRLQSQSYTTDHTDPSLLGSFRSKPPHTARSSQNKSPKNHSTPVSSTLRDQSPVLTRSSLRERFQSSSSLSQSEAIHKRVQRILNIHGPRCKLSFDEESEEEEEGFRKSSCVLTHRDSVIDSRLSKDRLISGDPSVRLDNGTFWTNRAAAYTGKPHRAVFEDSLSKIYKKLYRKASHPGHNGQST</sequence>
<dbReference type="InterPro" id="IPR042769">
    <property type="entry name" value="SPATA6_fam"/>
</dbReference>
<feature type="domain" description="Spermatogenesis-associated protein 6 N-terminal" evidence="4">
    <location>
        <begin position="96"/>
        <end position="234"/>
    </location>
</feature>
<feature type="region of interest" description="Disordered" evidence="3">
    <location>
        <begin position="329"/>
        <end position="411"/>
    </location>
</feature>
<keyword evidence="2" id="KW-0597">Phosphoprotein</keyword>
<evidence type="ECO:0000256" key="3">
    <source>
        <dbReference type="SAM" id="MobiDB-lite"/>
    </source>
</evidence>
<dbReference type="OMA" id="HGREFDD"/>
<dbReference type="Ensembl" id="ENSCCRT00000043577.2">
    <property type="protein sequence ID" value="ENSCCRP00000040201.2"/>
    <property type="gene ID" value="ENSCCRG00000021474.2"/>
</dbReference>
<reference evidence="5" key="2">
    <citation type="submission" date="2025-09" db="UniProtKB">
        <authorList>
            <consortium name="Ensembl"/>
        </authorList>
    </citation>
    <scope>IDENTIFICATION</scope>
</reference>
<evidence type="ECO:0000313" key="6">
    <source>
        <dbReference type="Proteomes" id="UP001108240"/>
    </source>
</evidence>
<dbReference type="InterPro" id="IPR032732">
    <property type="entry name" value="SPATA6_N"/>
</dbReference>
<reference evidence="5" key="1">
    <citation type="submission" date="2025-08" db="UniProtKB">
        <authorList>
            <consortium name="Ensembl"/>
        </authorList>
    </citation>
    <scope>IDENTIFICATION</scope>
</reference>
<dbReference type="Proteomes" id="UP001108240">
    <property type="component" value="Unplaced"/>
</dbReference>